<gene>
    <name evidence="2" type="ORF">GTO89_04940</name>
</gene>
<feature type="compositionally biased region" description="Basic and acidic residues" evidence="1">
    <location>
        <begin position="65"/>
        <end position="77"/>
    </location>
</feature>
<protein>
    <submittedName>
        <fullName evidence="2">Uncharacterized protein</fullName>
    </submittedName>
</protein>
<proteinExistence type="predicted"/>
<dbReference type="Proteomes" id="UP000471031">
    <property type="component" value="Unassembled WGS sequence"/>
</dbReference>
<dbReference type="OrthoDB" id="2084408at2"/>
<evidence type="ECO:0000313" key="2">
    <source>
        <dbReference type="EMBL" id="MZP42387.1"/>
    </source>
</evidence>
<accession>A0A845L6S9</accession>
<evidence type="ECO:0000313" key="3">
    <source>
        <dbReference type="Proteomes" id="UP000471031"/>
    </source>
</evidence>
<comment type="caution">
    <text evidence="2">The sequence shown here is derived from an EMBL/GenBank/DDBJ whole genome shotgun (WGS) entry which is preliminary data.</text>
</comment>
<evidence type="ECO:0000256" key="1">
    <source>
        <dbReference type="SAM" id="MobiDB-lite"/>
    </source>
</evidence>
<name>A0A845L6S9_HELGE</name>
<dbReference type="RefSeq" id="WP_161260952.1">
    <property type="nucleotide sequence ID" value="NZ_JAFBDC010000006.1"/>
</dbReference>
<dbReference type="EMBL" id="WXEX01000003">
    <property type="protein sequence ID" value="MZP42387.1"/>
    <property type="molecule type" value="Genomic_DNA"/>
</dbReference>
<keyword evidence="3" id="KW-1185">Reference proteome</keyword>
<dbReference type="AlphaFoldDB" id="A0A845L6S9"/>
<reference evidence="2 3" key="1">
    <citation type="submission" date="2020-01" db="EMBL/GenBank/DDBJ databases">
        <title>Whole genome sequence of Heliobacterium gestii DSM 11169.</title>
        <authorList>
            <person name="Kyndt J.A."/>
            <person name="Meyer T.E."/>
        </authorList>
    </citation>
    <scope>NUCLEOTIDE SEQUENCE [LARGE SCALE GENOMIC DNA]</scope>
    <source>
        <strain evidence="2 3">DSM 11169</strain>
    </source>
</reference>
<organism evidence="2 3">
    <name type="scientific">Heliomicrobium gestii</name>
    <name type="common">Heliobacterium gestii</name>
    <dbReference type="NCBI Taxonomy" id="2699"/>
    <lineage>
        <taxon>Bacteria</taxon>
        <taxon>Bacillati</taxon>
        <taxon>Bacillota</taxon>
        <taxon>Clostridia</taxon>
        <taxon>Eubacteriales</taxon>
        <taxon>Heliobacteriaceae</taxon>
        <taxon>Heliomicrobium</taxon>
    </lineage>
</organism>
<feature type="region of interest" description="Disordered" evidence="1">
    <location>
        <begin position="60"/>
        <end position="83"/>
    </location>
</feature>
<sequence>MAFFERWLDPTLQRVMEGPGPKDFTDHSEESSLEIFRFLDCVCDTFTGFDVPSDVQGLVEDDLRDTDGQRSDRDGLVEKPGNT</sequence>